<evidence type="ECO:0000259" key="4">
    <source>
        <dbReference type="PROSITE" id="PS51180"/>
    </source>
</evidence>
<dbReference type="InterPro" id="IPR038499">
    <property type="entry name" value="BRO1_sf"/>
</dbReference>
<keyword evidence="6" id="KW-1185">Reference proteome</keyword>
<feature type="compositionally biased region" description="Low complexity" evidence="3">
    <location>
        <begin position="460"/>
        <end position="471"/>
    </location>
</feature>
<dbReference type="InterPro" id="IPR037505">
    <property type="entry name" value="pH-resp_palC"/>
</dbReference>
<dbReference type="EMBL" id="CP120628">
    <property type="protein sequence ID" value="WEW58629.1"/>
    <property type="molecule type" value="Genomic_DNA"/>
</dbReference>
<dbReference type="GO" id="GO:0071467">
    <property type="term" value="P:cellular response to pH"/>
    <property type="evidence" value="ECO:0007669"/>
    <property type="project" value="InterPro"/>
</dbReference>
<evidence type="ECO:0000313" key="5">
    <source>
        <dbReference type="EMBL" id="WEW58629.1"/>
    </source>
</evidence>
<dbReference type="PROSITE" id="PS51180">
    <property type="entry name" value="BRO1"/>
    <property type="match status" value="1"/>
</dbReference>
<accession>A0AAF0DH83</accession>
<dbReference type="PANTHER" id="PTHR40463:SF1">
    <property type="entry name" value="PH-RESPONSE REGULATOR PROTEIN PALC"/>
    <property type="match status" value="1"/>
</dbReference>
<evidence type="ECO:0000313" key="6">
    <source>
        <dbReference type="Proteomes" id="UP001219355"/>
    </source>
</evidence>
<protein>
    <recommendedName>
        <fullName evidence="2">pH-response regulator protein palC</fullName>
    </recommendedName>
</protein>
<proteinExistence type="inferred from homology"/>
<comment type="similarity">
    <text evidence="1">Belongs to the palC family.</text>
</comment>
<dbReference type="Gene3D" id="1.25.40.280">
    <property type="entry name" value="alix/aip1 like domains"/>
    <property type="match status" value="1"/>
</dbReference>
<dbReference type="SMART" id="SM01041">
    <property type="entry name" value="BRO1"/>
    <property type="match status" value="1"/>
</dbReference>
<feature type="region of interest" description="Disordered" evidence="3">
    <location>
        <begin position="458"/>
        <end position="527"/>
    </location>
</feature>
<dbReference type="GO" id="GO:0005886">
    <property type="term" value="C:plasma membrane"/>
    <property type="evidence" value="ECO:0007669"/>
    <property type="project" value="TreeGrafter"/>
</dbReference>
<evidence type="ECO:0000256" key="2">
    <source>
        <dbReference type="ARBA" id="ARBA00022193"/>
    </source>
</evidence>
<gene>
    <name evidence="5" type="ORF">PRK78_004097</name>
</gene>
<dbReference type="Proteomes" id="UP001219355">
    <property type="component" value="Chromosome 2"/>
</dbReference>
<sequence>MVFSFSLPTTSHLSFQSYLSSPTHPSLPSCASTARHALRLALKTHKALLPSQRAANLPYILGALNTYIPYLFALSRGLSSNPASGSSDISADDEEIDVVLRAEIEVEWRATLSSAASTLHVLQRGGRDRRIRGCGIDFEVAFVLTTLGYVLSLLARTRVLSTLYANTTPTIEQKTAAAQGAMKNLLAASGVHTFMASSGLSTAIATAAVGHAQDAMLVPDLEPSMQSALASLAMAEATLLAVLKDDAYLSACIQGRNRYDTEWMIKAPDIPKVRALLFARLCVRAAEYAEQAAASAGAVRDSGSTSNSAGPDRRKLDEDLINYMRVLARVARAKACRFFGIDAEMTGKVGEGIAWLRAGKSALGIKGSLEGDEGATGSKSKGKLGFTKLKRQWSERREEKKLEETVTAKKGEQVAGMGWGDDAGREEEGRVIEMLETKWVKMNDTVSQFQPLLINTQPVPSSTSYLSTLPSGRDIHSPPGPYVPPLLDSDHLARMRAPPESPEPENVDAESSEDEAETPSERRGGYF</sequence>
<name>A0AAF0DH83_9EURO</name>
<reference evidence="5" key="1">
    <citation type="submission" date="2023-03" db="EMBL/GenBank/DDBJ databases">
        <title>Emydomyces testavorans Genome Sequence.</title>
        <authorList>
            <person name="Hoyer L."/>
        </authorList>
    </citation>
    <scope>NUCLEOTIDE SEQUENCE</scope>
    <source>
        <strain evidence="5">16-2883</strain>
    </source>
</reference>
<feature type="compositionally biased region" description="Acidic residues" evidence="3">
    <location>
        <begin position="502"/>
        <end position="518"/>
    </location>
</feature>
<evidence type="ECO:0000256" key="3">
    <source>
        <dbReference type="SAM" id="MobiDB-lite"/>
    </source>
</evidence>
<feature type="domain" description="BRO1" evidence="4">
    <location>
        <begin position="1"/>
        <end position="527"/>
    </location>
</feature>
<organism evidence="5 6">
    <name type="scientific">Emydomyces testavorans</name>
    <dbReference type="NCBI Taxonomy" id="2070801"/>
    <lineage>
        <taxon>Eukaryota</taxon>
        <taxon>Fungi</taxon>
        <taxon>Dikarya</taxon>
        <taxon>Ascomycota</taxon>
        <taxon>Pezizomycotina</taxon>
        <taxon>Eurotiomycetes</taxon>
        <taxon>Eurotiomycetidae</taxon>
        <taxon>Onygenales</taxon>
        <taxon>Nannizziopsiaceae</taxon>
        <taxon>Emydomyces</taxon>
    </lineage>
</organism>
<dbReference type="InterPro" id="IPR004328">
    <property type="entry name" value="BRO1_dom"/>
</dbReference>
<dbReference type="PANTHER" id="PTHR40463">
    <property type="entry name" value="PH-RESPONSE REGULATOR PROTEIN PALC"/>
    <property type="match status" value="1"/>
</dbReference>
<evidence type="ECO:0000256" key="1">
    <source>
        <dbReference type="ARBA" id="ARBA00010997"/>
    </source>
</evidence>
<dbReference type="AlphaFoldDB" id="A0AAF0DH83"/>